<feature type="domain" description="HTH arsR-type" evidence="4">
    <location>
        <begin position="30"/>
        <end position="123"/>
    </location>
</feature>
<name>A0A9D1ZUU7_9FIRM</name>
<accession>A0A9D1ZUU7</accession>
<proteinExistence type="predicted"/>
<dbReference type="PANTHER" id="PTHR43132:SF6">
    <property type="entry name" value="HTH-TYPE TRANSCRIPTIONAL REPRESSOR CZRA"/>
    <property type="match status" value="1"/>
</dbReference>
<dbReference type="Proteomes" id="UP000886750">
    <property type="component" value="Unassembled WGS sequence"/>
</dbReference>
<dbReference type="AlphaFoldDB" id="A0A9D1ZUU7"/>
<evidence type="ECO:0000256" key="2">
    <source>
        <dbReference type="ARBA" id="ARBA00023125"/>
    </source>
</evidence>
<organism evidence="5 6">
    <name type="scientific">Candidatus Borkfalkia excrementigallinarum</name>
    <dbReference type="NCBI Taxonomy" id="2838506"/>
    <lineage>
        <taxon>Bacteria</taxon>
        <taxon>Bacillati</taxon>
        <taxon>Bacillota</taxon>
        <taxon>Clostridia</taxon>
        <taxon>Christensenellales</taxon>
        <taxon>Christensenellaceae</taxon>
        <taxon>Candidatus Borkfalkia</taxon>
    </lineage>
</organism>
<evidence type="ECO:0000256" key="1">
    <source>
        <dbReference type="ARBA" id="ARBA00023015"/>
    </source>
</evidence>
<dbReference type="SUPFAM" id="SSF46785">
    <property type="entry name" value="Winged helix' DNA-binding domain"/>
    <property type="match status" value="1"/>
</dbReference>
<dbReference type="GO" id="GO:0003677">
    <property type="term" value="F:DNA binding"/>
    <property type="evidence" value="ECO:0007669"/>
    <property type="project" value="UniProtKB-KW"/>
</dbReference>
<reference evidence="5" key="2">
    <citation type="submission" date="2021-04" db="EMBL/GenBank/DDBJ databases">
        <authorList>
            <person name="Gilroy R."/>
        </authorList>
    </citation>
    <scope>NUCLEOTIDE SEQUENCE</scope>
    <source>
        <strain evidence="5">1345</strain>
    </source>
</reference>
<evidence type="ECO:0000313" key="6">
    <source>
        <dbReference type="Proteomes" id="UP000886750"/>
    </source>
</evidence>
<dbReference type="SMART" id="SM00418">
    <property type="entry name" value="HTH_ARSR"/>
    <property type="match status" value="1"/>
</dbReference>
<dbReference type="InterPro" id="IPR001845">
    <property type="entry name" value="HTH_ArsR_DNA-bd_dom"/>
</dbReference>
<keyword evidence="2" id="KW-0238">DNA-binding</keyword>
<dbReference type="PROSITE" id="PS50987">
    <property type="entry name" value="HTH_ARSR_2"/>
    <property type="match status" value="1"/>
</dbReference>
<dbReference type="InterPro" id="IPR036390">
    <property type="entry name" value="WH_DNA-bd_sf"/>
</dbReference>
<keyword evidence="1" id="KW-0805">Transcription regulation</keyword>
<evidence type="ECO:0000256" key="3">
    <source>
        <dbReference type="ARBA" id="ARBA00023163"/>
    </source>
</evidence>
<dbReference type="NCBIfam" id="NF033788">
    <property type="entry name" value="HTH_metalloreg"/>
    <property type="match status" value="1"/>
</dbReference>
<dbReference type="Pfam" id="PF01022">
    <property type="entry name" value="HTH_5"/>
    <property type="match status" value="1"/>
</dbReference>
<protein>
    <submittedName>
        <fullName evidence="5">Metalloregulator ArsR/SmtB family transcription factor</fullName>
    </submittedName>
</protein>
<dbReference type="CDD" id="cd00090">
    <property type="entry name" value="HTH_ARSR"/>
    <property type="match status" value="1"/>
</dbReference>
<dbReference type="PRINTS" id="PR00778">
    <property type="entry name" value="HTHARSR"/>
</dbReference>
<dbReference type="PANTHER" id="PTHR43132">
    <property type="entry name" value="ARSENICAL RESISTANCE OPERON REPRESSOR ARSR-RELATED"/>
    <property type="match status" value="1"/>
</dbReference>
<sequence length="123" mass="13812">MDEEKKICTDNESDVCEHEMLAQRARKNMPADDIVESMCGAFRVLGEPSRMKILLALMEGEMCVYHIAQAVGGNQSNVSHQLRVLKDNKIVRSRKDGKNVLYSVADEHVASIVLMSKAHQHCE</sequence>
<dbReference type="GO" id="GO:0003700">
    <property type="term" value="F:DNA-binding transcription factor activity"/>
    <property type="evidence" value="ECO:0007669"/>
    <property type="project" value="InterPro"/>
</dbReference>
<evidence type="ECO:0000313" key="5">
    <source>
        <dbReference type="EMBL" id="HIY96305.1"/>
    </source>
</evidence>
<dbReference type="InterPro" id="IPR036388">
    <property type="entry name" value="WH-like_DNA-bd_sf"/>
</dbReference>
<keyword evidence="3" id="KW-0804">Transcription</keyword>
<comment type="caution">
    <text evidence="5">The sequence shown here is derived from an EMBL/GenBank/DDBJ whole genome shotgun (WGS) entry which is preliminary data.</text>
</comment>
<gene>
    <name evidence="5" type="ORF">H9729_01310</name>
</gene>
<evidence type="ECO:0000259" key="4">
    <source>
        <dbReference type="PROSITE" id="PS50987"/>
    </source>
</evidence>
<dbReference type="EMBL" id="DXCQ01000014">
    <property type="protein sequence ID" value="HIY96305.1"/>
    <property type="molecule type" value="Genomic_DNA"/>
</dbReference>
<dbReference type="InterPro" id="IPR051011">
    <property type="entry name" value="Metal_resp_trans_reg"/>
</dbReference>
<dbReference type="Gene3D" id="1.10.10.10">
    <property type="entry name" value="Winged helix-like DNA-binding domain superfamily/Winged helix DNA-binding domain"/>
    <property type="match status" value="1"/>
</dbReference>
<reference evidence="5" key="1">
    <citation type="journal article" date="2021" name="PeerJ">
        <title>Extensive microbial diversity within the chicken gut microbiome revealed by metagenomics and culture.</title>
        <authorList>
            <person name="Gilroy R."/>
            <person name="Ravi A."/>
            <person name="Getino M."/>
            <person name="Pursley I."/>
            <person name="Horton D.L."/>
            <person name="Alikhan N.F."/>
            <person name="Baker D."/>
            <person name="Gharbi K."/>
            <person name="Hall N."/>
            <person name="Watson M."/>
            <person name="Adriaenssens E.M."/>
            <person name="Foster-Nyarko E."/>
            <person name="Jarju S."/>
            <person name="Secka A."/>
            <person name="Antonio M."/>
            <person name="Oren A."/>
            <person name="Chaudhuri R.R."/>
            <person name="La Ragione R."/>
            <person name="Hildebrand F."/>
            <person name="Pallen M.J."/>
        </authorList>
    </citation>
    <scope>NUCLEOTIDE SEQUENCE</scope>
    <source>
        <strain evidence="5">1345</strain>
    </source>
</reference>
<dbReference type="InterPro" id="IPR011991">
    <property type="entry name" value="ArsR-like_HTH"/>
</dbReference>